<keyword evidence="7" id="KW-1185">Reference proteome</keyword>
<accession>A0A7I4YVG1</accession>
<dbReference type="Gene3D" id="1.20.1070.10">
    <property type="entry name" value="Rhodopsin 7-helix transmembrane proteins"/>
    <property type="match status" value="1"/>
</dbReference>
<evidence type="ECO:0000256" key="4">
    <source>
        <dbReference type="ARBA" id="ARBA00022989"/>
    </source>
</evidence>
<keyword evidence="5 6" id="KW-0472">Membrane</keyword>
<dbReference type="Pfam" id="PF02118">
    <property type="entry name" value="Srg"/>
    <property type="match status" value="1"/>
</dbReference>
<evidence type="ECO:0000313" key="8">
    <source>
        <dbReference type="WBParaSite" id="HCON_00149985-00001"/>
    </source>
</evidence>
<reference evidence="8" key="1">
    <citation type="submission" date="2020-12" db="UniProtKB">
        <authorList>
            <consortium name="WormBaseParasite"/>
        </authorList>
    </citation>
    <scope>IDENTIFICATION</scope>
    <source>
        <strain evidence="8">MHco3</strain>
    </source>
</reference>
<dbReference type="PANTHER" id="PTHR31552:SF8">
    <property type="entry name" value="SERPENTINE RECEPTOR CLASS GAMMA"/>
    <property type="match status" value="1"/>
</dbReference>
<feature type="transmembrane region" description="Helical" evidence="6">
    <location>
        <begin position="210"/>
        <end position="229"/>
    </location>
</feature>
<dbReference type="InterPro" id="IPR000609">
    <property type="entry name" value="7TM_GPCR_serpentine_rcpt_Srg"/>
</dbReference>
<comment type="similarity">
    <text evidence="2 6">Belongs to the nematode receptor-like protein srg family.</text>
</comment>
<evidence type="ECO:0000256" key="2">
    <source>
        <dbReference type="ARBA" id="ARBA00005692"/>
    </source>
</evidence>
<dbReference type="GO" id="GO:0007606">
    <property type="term" value="P:sensory perception of chemical stimulus"/>
    <property type="evidence" value="ECO:0007669"/>
    <property type="project" value="UniProtKB-UniRule"/>
</dbReference>
<feature type="transmembrane region" description="Helical" evidence="6">
    <location>
        <begin position="249"/>
        <end position="271"/>
    </location>
</feature>
<organism evidence="7 8">
    <name type="scientific">Haemonchus contortus</name>
    <name type="common">Barber pole worm</name>
    <dbReference type="NCBI Taxonomy" id="6289"/>
    <lineage>
        <taxon>Eukaryota</taxon>
        <taxon>Metazoa</taxon>
        <taxon>Ecdysozoa</taxon>
        <taxon>Nematoda</taxon>
        <taxon>Chromadorea</taxon>
        <taxon>Rhabditida</taxon>
        <taxon>Rhabditina</taxon>
        <taxon>Rhabditomorpha</taxon>
        <taxon>Strongyloidea</taxon>
        <taxon>Trichostrongylidae</taxon>
        <taxon>Haemonchus</taxon>
    </lineage>
</organism>
<dbReference type="Proteomes" id="UP000025227">
    <property type="component" value="Unplaced"/>
</dbReference>
<feature type="transmembrane region" description="Helical" evidence="6">
    <location>
        <begin position="118"/>
        <end position="141"/>
    </location>
</feature>
<dbReference type="WBParaSite" id="HCON_00149985-00001">
    <property type="protein sequence ID" value="HCON_00149985-00001"/>
    <property type="gene ID" value="HCON_00149985"/>
</dbReference>
<evidence type="ECO:0000256" key="3">
    <source>
        <dbReference type="ARBA" id="ARBA00022692"/>
    </source>
</evidence>
<keyword evidence="3 6" id="KW-0812">Transmembrane</keyword>
<comment type="subcellular location">
    <subcellularLocation>
        <location evidence="1">Membrane</location>
        <topology evidence="1">Multi-pass membrane protein</topology>
    </subcellularLocation>
</comment>
<evidence type="ECO:0000256" key="6">
    <source>
        <dbReference type="RuleBase" id="RU280813"/>
    </source>
</evidence>
<dbReference type="PANTHER" id="PTHR31552">
    <property type="entry name" value="SERPENTINE RECEPTOR CLASS GAMMA"/>
    <property type="match status" value="1"/>
</dbReference>
<proteinExistence type="inferred from homology"/>
<evidence type="ECO:0000256" key="5">
    <source>
        <dbReference type="ARBA" id="ARBA00023136"/>
    </source>
</evidence>
<name>A0A7I4YVG1_HAECO</name>
<protein>
    <recommendedName>
        <fullName evidence="6">Serpentine receptor class gamma</fullName>
    </recommendedName>
</protein>
<dbReference type="AlphaFoldDB" id="A0A7I4YVG1"/>
<feature type="transmembrane region" description="Helical" evidence="6">
    <location>
        <begin position="161"/>
        <end position="189"/>
    </location>
</feature>
<dbReference type="GO" id="GO:0004888">
    <property type="term" value="F:transmembrane signaling receptor activity"/>
    <property type="evidence" value="ECO:0007669"/>
    <property type="project" value="InterPro"/>
</dbReference>
<feature type="transmembrane region" description="Helical" evidence="6">
    <location>
        <begin position="6"/>
        <end position="33"/>
    </location>
</feature>
<dbReference type="GO" id="GO:0016020">
    <property type="term" value="C:membrane"/>
    <property type="evidence" value="ECO:0007669"/>
    <property type="project" value="UniProtKB-SubCell"/>
</dbReference>
<sequence length="305" mass="35223">MRMMLYLNYITTALEIFSAALLASEIILVPLFCKKSRSFSFFKCFVFNGCFGLFSWAVSFQLHRFIGNDSLAYLNLNIFLSGFTFHGYLLTSMLLTFNRFSCIAFPLSFEALWTNRRCFIYFASITLITFISVCYRVGAPIEVVWVEEYQAYRWIGYPRVIHAISLAVTLTICFTVCFGSLILNIWTFVRWRKHRQTVSPSIYHTQRNQFLFSMTCFVFSAIICLQQLVANVVMFSGNQTLANVLFDMYFPLSAFAILIEPYALLVFCGGLRRELFSLFKKTAIEEVQSTNASKCGAWGKWLQQN</sequence>
<feature type="transmembrane region" description="Helical" evidence="6">
    <location>
        <begin position="78"/>
        <end position="97"/>
    </location>
</feature>
<evidence type="ECO:0000313" key="7">
    <source>
        <dbReference type="Proteomes" id="UP000025227"/>
    </source>
</evidence>
<keyword evidence="4 6" id="KW-1133">Transmembrane helix</keyword>
<dbReference type="OrthoDB" id="5872597at2759"/>
<evidence type="ECO:0000256" key="1">
    <source>
        <dbReference type="ARBA" id="ARBA00004141"/>
    </source>
</evidence>
<feature type="transmembrane region" description="Helical" evidence="6">
    <location>
        <begin position="45"/>
        <end position="66"/>
    </location>
</feature>